<evidence type="ECO:0000313" key="1">
    <source>
        <dbReference type="Proteomes" id="UP000887579"/>
    </source>
</evidence>
<dbReference type="WBParaSite" id="ES5_v2.g14914.t1">
    <property type="protein sequence ID" value="ES5_v2.g14914.t1"/>
    <property type="gene ID" value="ES5_v2.g14914"/>
</dbReference>
<name>A0AC34FDQ2_9BILA</name>
<proteinExistence type="predicted"/>
<dbReference type="Proteomes" id="UP000887579">
    <property type="component" value="Unplaced"/>
</dbReference>
<protein>
    <submittedName>
        <fullName evidence="2">DUF38 domain-containing protein</fullName>
    </submittedName>
</protein>
<accession>A0AC34FDQ2</accession>
<sequence>MILTDFDIVKDTKLFNSIASKTLICLPRKLEIHGSKLSTQLLLQLLSPLTKKLCTWLEDLLKYKNGKNLQFLNIKFDAVDDIDIDKLIEFIKSKCTKDATLYFKYNQALISGEDDGEEEYENLRKLGNKLLRYFDDSYSFKYKEEKEDVPSLWIGFDGVDGYETFFMT</sequence>
<evidence type="ECO:0000313" key="2">
    <source>
        <dbReference type="WBParaSite" id="ES5_v2.g14914.t1"/>
    </source>
</evidence>
<reference evidence="2" key="1">
    <citation type="submission" date="2022-11" db="UniProtKB">
        <authorList>
            <consortium name="WormBaseParasite"/>
        </authorList>
    </citation>
    <scope>IDENTIFICATION</scope>
</reference>
<organism evidence="1 2">
    <name type="scientific">Panagrolaimus sp. ES5</name>
    <dbReference type="NCBI Taxonomy" id="591445"/>
    <lineage>
        <taxon>Eukaryota</taxon>
        <taxon>Metazoa</taxon>
        <taxon>Ecdysozoa</taxon>
        <taxon>Nematoda</taxon>
        <taxon>Chromadorea</taxon>
        <taxon>Rhabditida</taxon>
        <taxon>Tylenchina</taxon>
        <taxon>Panagrolaimomorpha</taxon>
        <taxon>Panagrolaimoidea</taxon>
        <taxon>Panagrolaimidae</taxon>
        <taxon>Panagrolaimus</taxon>
    </lineage>
</organism>